<dbReference type="Proteomes" id="UP000249066">
    <property type="component" value="Unassembled WGS sequence"/>
</dbReference>
<dbReference type="Gene3D" id="3.30.70.1520">
    <property type="entry name" value="Heterotetrameric sarcosine oxidase"/>
    <property type="match status" value="1"/>
</dbReference>
<dbReference type="EMBL" id="QFNN01000047">
    <property type="protein sequence ID" value="PZO89765.1"/>
    <property type="molecule type" value="Genomic_DNA"/>
</dbReference>
<dbReference type="InterPro" id="IPR027266">
    <property type="entry name" value="TrmE/GcvT-like"/>
</dbReference>
<gene>
    <name evidence="1" type="ORF">DI623_09135</name>
</gene>
<comment type="caution">
    <text evidence="1">The sequence shown here is derived from an EMBL/GenBank/DDBJ whole genome shotgun (WGS) entry which is preliminary data.</text>
</comment>
<accession>A0A2W5C371</accession>
<dbReference type="AlphaFoldDB" id="A0A2W5C371"/>
<dbReference type="Gene3D" id="3.30.1360.120">
    <property type="entry name" value="Probable tRNA modification gtpase trme, domain 1"/>
    <property type="match status" value="1"/>
</dbReference>
<evidence type="ECO:0000313" key="1">
    <source>
        <dbReference type="EMBL" id="PZO89765.1"/>
    </source>
</evidence>
<name>A0A2W5C371_9SPHN</name>
<organism evidence="1 2">
    <name type="scientific">Sphingomonas sanxanigenens</name>
    <dbReference type="NCBI Taxonomy" id="397260"/>
    <lineage>
        <taxon>Bacteria</taxon>
        <taxon>Pseudomonadati</taxon>
        <taxon>Pseudomonadota</taxon>
        <taxon>Alphaproteobacteria</taxon>
        <taxon>Sphingomonadales</taxon>
        <taxon>Sphingomonadaceae</taxon>
        <taxon>Sphingomonas</taxon>
    </lineage>
</organism>
<reference evidence="1 2" key="1">
    <citation type="submission" date="2017-08" db="EMBL/GenBank/DDBJ databases">
        <title>Infants hospitalized years apart are colonized by the same room-sourced microbial strains.</title>
        <authorList>
            <person name="Brooks B."/>
            <person name="Olm M.R."/>
            <person name="Firek B.A."/>
            <person name="Baker R."/>
            <person name="Thomas B.C."/>
            <person name="Morowitz M.J."/>
            <person name="Banfield J.F."/>
        </authorList>
    </citation>
    <scope>NUCLEOTIDE SEQUENCE [LARGE SCALE GENOMIC DNA]</scope>
    <source>
        <strain evidence="1">S2_018_000_R2_101</strain>
    </source>
</reference>
<evidence type="ECO:0008006" key="3">
    <source>
        <dbReference type="Google" id="ProtNLM"/>
    </source>
</evidence>
<proteinExistence type="predicted"/>
<sequence>MSDVIRFRMGDPGELHRLTFAPDRDPDFTRRLTDLLGAPLPTTGEPTRAGLLLIWQGPDDYLIAGLGDRRAALETAVAGRSALLGDAAAGLTAFDLAGGDLDARIGHERPRPGLASRVMRLAALRVTALWQDGDPSTMRLLVDRSYAAYVRQWLIERWRAVDEAQT</sequence>
<evidence type="ECO:0000313" key="2">
    <source>
        <dbReference type="Proteomes" id="UP000249066"/>
    </source>
</evidence>
<protein>
    <recommendedName>
        <fullName evidence="3">Sarcosine oxidase subunit gamma</fullName>
    </recommendedName>
</protein>